<dbReference type="AlphaFoldDB" id="A0A0E9NI30"/>
<reference evidence="1 2" key="1">
    <citation type="journal article" date="2011" name="J. Gen. Appl. Microbiol.">
        <title>Draft genome sequencing of the enigmatic yeast Saitoella complicata.</title>
        <authorList>
            <person name="Nishida H."/>
            <person name="Hamamoto M."/>
            <person name="Sugiyama J."/>
        </authorList>
    </citation>
    <scope>NUCLEOTIDE SEQUENCE [LARGE SCALE GENOMIC DNA]</scope>
    <source>
        <strain evidence="1 2">NRRL Y-17804</strain>
    </source>
</reference>
<name>A0A0E9NI30_SAICN</name>
<gene>
    <name evidence="1" type="ORF">G7K_3671-t1</name>
</gene>
<evidence type="ECO:0000313" key="2">
    <source>
        <dbReference type="Proteomes" id="UP000033140"/>
    </source>
</evidence>
<comment type="caution">
    <text evidence="1">The sequence shown here is derived from an EMBL/GenBank/DDBJ whole genome shotgun (WGS) entry which is preliminary data.</text>
</comment>
<dbReference type="EMBL" id="BACD03000023">
    <property type="protein sequence ID" value="GAO49522.1"/>
    <property type="molecule type" value="Genomic_DNA"/>
</dbReference>
<dbReference type="Proteomes" id="UP000033140">
    <property type="component" value="Unassembled WGS sequence"/>
</dbReference>
<reference evidence="1 2" key="2">
    <citation type="journal article" date="2014" name="J. Gen. Appl. Microbiol.">
        <title>The early diverging ascomycetous budding yeast Saitoella complicata has three histone deacetylases belonging to the Clr6, Hos2, and Rpd3 lineages.</title>
        <authorList>
            <person name="Nishida H."/>
            <person name="Matsumoto T."/>
            <person name="Kondo S."/>
            <person name="Hamamoto M."/>
            <person name="Yoshikawa H."/>
        </authorList>
    </citation>
    <scope>NUCLEOTIDE SEQUENCE [LARGE SCALE GENOMIC DNA]</scope>
    <source>
        <strain evidence="1 2">NRRL Y-17804</strain>
    </source>
</reference>
<keyword evidence="2" id="KW-1185">Reference proteome</keyword>
<protein>
    <submittedName>
        <fullName evidence="1">Uncharacterized protein</fullName>
    </submittedName>
</protein>
<sequence>MTVHEPRREKSSTVGRNISVSMSTCYIVHFPRQSGLTLPSRSAPPLVPSRTVHVSWNEAWTARAMAVT</sequence>
<accession>A0A0E9NI30</accession>
<proteinExistence type="predicted"/>
<reference evidence="1 2" key="3">
    <citation type="journal article" date="2015" name="Genome Announc.">
        <title>Draft Genome Sequence of the Archiascomycetous Yeast Saitoella complicata.</title>
        <authorList>
            <person name="Yamauchi K."/>
            <person name="Kondo S."/>
            <person name="Hamamoto M."/>
            <person name="Takahashi Y."/>
            <person name="Ogura Y."/>
            <person name="Hayashi T."/>
            <person name="Nishida H."/>
        </authorList>
    </citation>
    <scope>NUCLEOTIDE SEQUENCE [LARGE SCALE GENOMIC DNA]</scope>
    <source>
        <strain evidence="1 2">NRRL Y-17804</strain>
    </source>
</reference>
<organism evidence="1 2">
    <name type="scientific">Saitoella complicata (strain BCRC 22490 / CBS 7301 / JCM 7358 / NBRC 10748 / NRRL Y-17804)</name>
    <dbReference type="NCBI Taxonomy" id="698492"/>
    <lineage>
        <taxon>Eukaryota</taxon>
        <taxon>Fungi</taxon>
        <taxon>Dikarya</taxon>
        <taxon>Ascomycota</taxon>
        <taxon>Taphrinomycotina</taxon>
        <taxon>Taphrinomycotina incertae sedis</taxon>
        <taxon>Saitoella</taxon>
    </lineage>
</organism>
<evidence type="ECO:0000313" key="1">
    <source>
        <dbReference type="EMBL" id="GAO49522.1"/>
    </source>
</evidence>